<feature type="signal peptide" evidence="7">
    <location>
        <begin position="1"/>
        <end position="20"/>
    </location>
</feature>
<keyword evidence="3 7" id="KW-0378">Hydrolase</keyword>
<evidence type="ECO:0000256" key="3">
    <source>
        <dbReference type="ARBA" id="ARBA00022801"/>
    </source>
</evidence>
<keyword evidence="4 7" id="KW-0442">Lipid degradation</keyword>
<feature type="chain" id="PRO_5041779591" description="Phospholipase B-like" evidence="7">
    <location>
        <begin position="21"/>
        <end position="483"/>
    </location>
</feature>
<keyword evidence="9" id="KW-1185">Reference proteome</keyword>
<keyword evidence="2 7" id="KW-0732">Signal</keyword>
<evidence type="ECO:0000256" key="6">
    <source>
        <dbReference type="ARBA" id="ARBA00023180"/>
    </source>
</evidence>
<dbReference type="Pfam" id="PF04916">
    <property type="entry name" value="Phospholip_B"/>
    <property type="match status" value="1"/>
</dbReference>
<evidence type="ECO:0000256" key="2">
    <source>
        <dbReference type="ARBA" id="ARBA00022729"/>
    </source>
</evidence>
<protein>
    <recommendedName>
        <fullName evidence="7">Phospholipase B-like</fullName>
        <ecNumber evidence="7">3.1.1.-</ecNumber>
    </recommendedName>
</protein>
<dbReference type="GO" id="GO:0009395">
    <property type="term" value="P:phospholipid catabolic process"/>
    <property type="evidence" value="ECO:0007669"/>
    <property type="project" value="TreeGrafter"/>
</dbReference>
<comment type="function">
    <text evidence="7">Putative phospholipase.</text>
</comment>
<comment type="similarity">
    <text evidence="1 7">Belongs to the phospholipase B-like family.</text>
</comment>
<dbReference type="Proteomes" id="UP001201812">
    <property type="component" value="Unassembled WGS sequence"/>
</dbReference>
<dbReference type="EMBL" id="JAKKPZ010000001">
    <property type="protein sequence ID" value="KAI1729281.1"/>
    <property type="molecule type" value="Genomic_DNA"/>
</dbReference>
<dbReference type="GO" id="GO:0005576">
    <property type="term" value="C:extracellular region"/>
    <property type="evidence" value="ECO:0007669"/>
    <property type="project" value="TreeGrafter"/>
</dbReference>
<dbReference type="Gene3D" id="3.60.60.30">
    <property type="match status" value="1"/>
</dbReference>
<name>A0AAD4NGY0_9BILA</name>
<dbReference type="InterPro" id="IPR007000">
    <property type="entry name" value="PLipase_B-like"/>
</dbReference>
<dbReference type="GO" id="GO:0004620">
    <property type="term" value="F:phospholipase activity"/>
    <property type="evidence" value="ECO:0007669"/>
    <property type="project" value="InterPro"/>
</dbReference>
<gene>
    <name evidence="8" type="ORF">DdX_01513</name>
</gene>
<evidence type="ECO:0000256" key="7">
    <source>
        <dbReference type="RuleBase" id="RU364138"/>
    </source>
</evidence>
<keyword evidence="6" id="KW-0325">Glycoprotein</keyword>
<dbReference type="AlphaFoldDB" id="A0AAD4NGY0"/>
<dbReference type="PANTHER" id="PTHR12370:SF8">
    <property type="entry name" value="PHOSPHOLIPASE B-LIKE 3-RELATED"/>
    <property type="match status" value="1"/>
</dbReference>
<evidence type="ECO:0000256" key="5">
    <source>
        <dbReference type="ARBA" id="ARBA00023098"/>
    </source>
</evidence>
<proteinExistence type="inferred from homology"/>
<comment type="caution">
    <text evidence="8">The sequence shown here is derived from an EMBL/GenBank/DDBJ whole genome shotgun (WGS) entry which is preliminary data.</text>
</comment>
<organism evidence="8 9">
    <name type="scientific">Ditylenchus destructor</name>
    <dbReference type="NCBI Taxonomy" id="166010"/>
    <lineage>
        <taxon>Eukaryota</taxon>
        <taxon>Metazoa</taxon>
        <taxon>Ecdysozoa</taxon>
        <taxon>Nematoda</taxon>
        <taxon>Chromadorea</taxon>
        <taxon>Rhabditida</taxon>
        <taxon>Tylenchina</taxon>
        <taxon>Tylenchomorpha</taxon>
        <taxon>Sphaerularioidea</taxon>
        <taxon>Anguinidae</taxon>
        <taxon>Anguininae</taxon>
        <taxon>Ditylenchus</taxon>
    </lineage>
</organism>
<dbReference type="EC" id="3.1.1.-" evidence="7"/>
<evidence type="ECO:0000313" key="8">
    <source>
        <dbReference type="EMBL" id="KAI1729281.1"/>
    </source>
</evidence>
<evidence type="ECO:0000313" key="9">
    <source>
        <dbReference type="Proteomes" id="UP001201812"/>
    </source>
</evidence>
<evidence type="ECO:0000256" key="1">
    <source>
        <dbReference type="ARBA" id="ARBA00007835"/>
    </source>
</evidence>
<sequence length="483" mass="55765">MAEVYKFLLLFALGFVFVDASRHFQKHLLTNSVNDLEFDSSEETDDDSQKEFVFGNYRTMSVCVVVNAGILHTVEGDRCDGGHRVAVGKYENAVNTTGWGKLEIETFDDFEPEVQAYAAGILEGKLTHLQISYHIENTVADICVNHTDFCKRLHNYLNRNLEWIQSQVLENPRSDVYWRHVNLTFTQLTGMFDGYYKPLDYAKFRPAVSFKLSDILMIQLSGELFDLNKFLHKDPDPTDDPEPGKCSGFVKITEGNKDLLMSHVAMSGYNTMNRVLKLYKFAFNKTEVPGHTYSFSGYAGALASADDYTLISSGLLSIETTIAVFNDTLYTDKYIKPEGQLHCWVRSTIANQLARSAKEWTDIFTLHNSGTYNNQWTVLDYKRFKPGQELPNNDVLWVLEQLPGYIVSKDITWFLRKYRYWPSYNIPYLTKISKLSKFDQKGNENNWWRWGYCPRAKIFDRDHHKVTDLDSLAALMRFGFLFL</sequence>
<accession>A0AAD4NGY0</accession>
<reference evidence="8" key="1">
    <citation type="submission" date="2022-01" db="EMBL/GenBank/DDBJ databases">
        <title>Genome Sequence Resource for Two Populations of Ditylenchus destructor, the Migratory Endoparasitic Phytonematode.</title>
        <authorList>
            <person name="Zhang H."/>
            <person name="Lin R."/>
            <person name="Xie B."/>
        </authorList>
    </citation>
    <scope>NUCLEOTIDE SEQUENCE</scope>
    <source>
        <strain evidence="8">BazhouSP</strain>
    </source>
</reference>
<evidence type="ECO:0000256" key="4">
    <source>
        <dbReference type="ARBA" id="ARBA00022963"/>
    </source>
</evidence>
<dbReference type="PANTHER" id="PTHR12370">
    <property type="entry name" value="PHOSPHOLIPASE B-RELATED"/>
    <property type="match status" value="1"/>
</dbReference>
<keyword evidence="5 7" id="KW-0443">Lipid metabolism</keyword>